<feature type="domain" description="Acyl-ACP thioesterase N-terminal hotdog" evidence="8">
    <location>
        <begin position="13"/>
        <end position="131"/>
    </location>
</feature>
<dbReference type="PANTHER" id="PTHR31727">
    <property type="entry name" value="OLEOYL-ACYL CARRIER PROTEIN THIOESTERASE 1, CHLOROPLASTIC"/>
    <property type="match status" value="1"/>
</dbReference>
<evidence type="ECO:0000256" key="1">
    <source>
        <dbReference type="ARBA" id="ARBA00006500"/>
    </source>
</evidence>
<evidence type="ECO:0000256" key="2">
    <source>
        <dbReference type="ARBA" id="ARBA00022516"/>
    </source>
</evidence>
<keyword evidence="7" id="KW-0275">Fatty acid biosynthesis</keyword>
<keyword evidence="4" id="KW-0276">Fatty acid metabolism</keyword>
<evidence type="ECO:0000256" key="3">
    <source>
        <dbReference type="ARBA" id="ARBA00022801"/>
    </source>
</evidence>
<reference evidence="10 11" key="2">
    <citation type="submission" date="2018-09" db="EMBL/GenBank/DDBJ databases">
        <title>Genome of Sphaerochaeta halotolerans strain 4-11.</title>
        <authorList>
            <person name="Nazina T.N."/>
            <person name="Sokolova D.S."/>
        </authorList>
    </citation>
    <scope>NUCLEOTIDE SEQUENCE [LARGE SCALE GENOMIC DNA]</scope>
    <source>
        <strain evidence="10 11">4-11</strain>
    </source>
</reference>
<dbReference type="SUPFAM" id="SSF54637">
    <property type="entry name" value="Thioesterase/thiol ester dehydrase-isomerase"/>
    <property type="match status" value="2"/>
</dbReference>
<sequence length="276" mass="32322">MYDALVTIDEQNVAHSTFTTYSYETDCYTDARLAFYFQIIQEAAGAHAASRGYSLPEMNKEGKTWVITRIRMEVFRYTHWPEVLKVETWAQDPIRLHIPRVVRAFDTEGNLIFIAKTHWAILDLERNRPCRPKDMSFRIGIPPKDDSEHSLDMHLENNHHGEDADLHQLTVHSPRITYLDTDRNQHVNNISYLSWALESLPSSFRNRLKVAEVDVSYLRQTFLEDTIVVYTESKDPDALKKDEPLLHHRIIRKETDGTETLVWVGSTRWKAREDLR</sequence>
<accession>A0A372MFK9</accession>
<feature type="domain" description="Acyl-ACP thioesterase-like C-terminal" evidence="9">
    <location>
        <begin position="168"/>
        <end position="253"/>
    </location>
</feature>
<dbReference type="AlphaFoldDB" id="A0A372MFK9"/>
<keyword evidence="3" id="KW-0378">Hydrolase</keyword>
<gene>
    <name evidence="10" type="ORF">DYP60_10620</name>
</gene>
<dbReference type="InterPro" id="IPR002864">
    <property type="entry name" value="Acyl-ACP_thioesterase_NHD"/>
</dbReference>
<comment type="similarity">
    <text evidence="1">Belongs to the acyl-ACP thioesterase family.</text>
</comment>
<evidence type="ECO:0000259" key="9">
    <source>
        <dbReference type="Pfam" id="PF20791"/>
    </source>
</evidence>
<evidence type="ECO:0000313" key="11">
    <source>
        <dbReference type="Proteomes" id="UP000264002"/>
    </source>
</evidence>
<dbReference type="InterPro" id="IPR049427">
    <property type="entry name" value="Acyl-ACP_TE_C"/>
</dbReference>
<dbReference type="PANTHER" id="PTHR31727:SF6">
    <property type="entry name" value="OLEOYL-ACYL CARRIER PROTEIN THIOESTERASE 1, CHLOROPLASTIC"/>
    <property type="match status" value="1"/>
</dbReference>
<dbReference type="InterPro" id="IPR045023">
    <property type="entry name" value="FATA/B"/>
</dbReference>
<dbReference type="Pfam" id="PF01643">
    <property type="entry name" value="Acyl-ACP_TE"/>
    <property type="match status" value="1"/>
</dbReference>
<evidence type="ECO:0000313" key="10">
    <source>
        <dbReference type="EMBL" id="RFU94233.1"/>
    </source>
</evidence>
<keyword evidence="11" id="KW-1185">Reference proteome</keyword>
<dbReference type="GO" id="GO:0000036">
    <property type="term" value="F:acyl carrier activity"/>
    <property type="evidence" value="ECO:0007669"/>
    <property type="project" value="TreeGrafter"/>
</dbReference>
<evidence type="ECO:0000256" key="5">
    <source>
        <dbReference type="ARBA" id="ARBA00022946"/>
    </source>
</evidence>
<name>A0A372MFK9_9SPIR</name>
<evidence type="ECO:0000256" key="4">
    <source>
        <dbReference type="ARBA" id="ARBA00022832"/>
    </source>
</evidence>
<keyword evidence="5" id="KW-0809">Transit peptide</keyword>
<dbReference type="Pfam" id="PF20791">
    <property type="entry name" value="Acyl-ACP_TE_C"/>
    <property type="match status" value="1"/>
</dbReference>
<proteinExistence type="inferred from homology"/>
<dbReference type="CDD" id="cd00586">
    <property type="entry name" value="4HBT"/>
    <property type="match status" value="1"/>
</dbReference>
<evidence type="ECO:0000256" key="7">
    <source>
        <dbReference type="ARBA" id="ARBA00023160"/>
    </source>
</evidence>
<dbReference type="RefSeq" id="WP_117330987.1">
    <property type="nucleotide sequence ID" value="NZ_QUWK01000011.1"/>
</dbReference>
<dbReference type="Gene3D" id="3.10.129.10">
    <property type="entry name" value="Hotdog Thioesterase"/>
    <property type="match status" value="1"/>
</dbReference>
<dbReference type="InterPro" id="IPR029069">
    <property type="entry name" value="HotDog_dom_sf"/>
</dbReference>
<evidence type="ECO:0000256" key="6">
    <source>
        <dbReference type="ARBA" id="ARBA00023098"/>
    </source>
</evidence>
<organism evidence="10 11">
    <name type="scientific">Sphaerochaeta halotolerans</name>
    <dbReference type="NCBI Taxonomy" id="2293840"/>
    <lineage>
        <taxon>Bacteria</taxon>
        <taxon>Pseudomonadati</taxon>
        <taxon>Spirochaetota</taxon>
        <taxon>Spirochaetia</taxon>
        <taxon>Spirochaetales</taxon>
        <taxon>Sphaerochaetaceae</taxon>
        <taxon>Sphaerochaeta</taxon>
    </lineage>
</organism>
<protein>
    <submittedName>
        <fullName evidence="10">Acyl-ACP thioesterase</fullName>
    </submittedName>
</protein>
<keyword evidence="6" id="KW-0443">Lipid metabolism</keyword>
<comment type="caution">
    <text evidence="10">The sequence shown here is derived from an EMBL/GenBank/DDBJ whole genome shotgun (WGS) entry which is preliminary data.</text>
</comment>
<dbReference type="Proteomes" id="UP000264002">
    <property type="component" value="Unassembled WGS sequence"/>
</dbReference>
<keyword evidence="2" id="KW-0444">Lipid biosynthesis</keyword>
<dbReference type="GO" id="GO:0016297">
    <property type="term" value="F:fatty acyl-[ACP] hydrolase activity"/>
    <property type="evidence" value="ECO:0007669"/>
    <property type="project" value="InterPro"/>
</dbReference>
<reference evidence="11" key="1">
    <citation type="submission" date="2018-08" db="EMBL/GenBank/DDBJ databases">
        <authorList>
            <person name="Grouzdev D.S."/>
            <person name="Krutkina M.S."/>
        </authorList>
    </citation>
    <scope>NUCLEOTIDE SEQUENCE [LARGE SCALE GENOMIC DNA]</scope>
    <source>
        <strain evidence="11">4-11</strain>
    </source>
</reference>
<dbReference type="EMBL" id="QUWK01000011">
    <property type="protein sequence ID" value="RFU94233.1"/>
    <property type="molecule type" value="Genomic_DNA"/>
</dbReference>
<evidence type="ECO:0000259" key="8">
    <source>
        <dbReference type="Pfam" id="PF01643"/>
    </source>
</evidence>